<dbReference type="AlphaFoldDB" id="A0A8J7YU27"/>
<keyword evidence="4" id="KW-0812">Transmembrane</keyword>
<evidence type="ECO:0000313" key="7">
    <source>
        <dbReference type="Proteomes" id="UP000716004"/>
    </source>
</evidence>
<keyword evidence="3" id="KW-0732">Signal</keyword>
<dbReference type="Pfam" id="PF00496">
    <property type="entry name" value="SBP_bac_5"/>
    <property type="match status" value="1"/>
</dbReference>
<evidence type="ECO:0000256" key="4">
    <source>
        <dbReference type="SAM" id="Phobius"/>
    </source>
</evidence>
<dbReference type="PANTHER" id="PTHR30290">
    <property type="entry name" value="PERIPLASMIC BINDING COMPONENT OF ABC TRANSPORTER"/>
    <property type="match status" value="1"/>
</dbReference>
<evidence type="ECO:0000256" key="2">
    <source>
        <dbReference type="ARBA" id="ARBA00022448"/>
    </source>
</evidence>
<evidence type="ECO:0000256" key="3">
    <source>
        <dbReference type="ARBA" id="ARBA00022729"/>
    </source>
</evidence>
<evidence type="ECO:0000313" key="6">
    <source>
        <dbReference type="EMBL" id="MBX8632693.1"/>
    </source>
</evidence>
<dbReference type="InterPro" id="IPR039424">
    <property type="entry name" value="SBP_5"/>
</dbReference>
<dbReference type="InterPro" id="IPR000914">
    <property type="entry name" value="SBP_5_dom"/>
</dbReference>
<comment type="caution">
    <text evidence="6">The sequence shown here is derived from an EMBL/GenBank/DDBJ whole genome shotgun (WGS) entry which is preliminary data.</text>
</comment>
<feature type="non-terminal residue" evidence="6">
    <location>
        <position position="1"/>
    </location>
</feature>
<accession>A0A8J7YU27</accession>
<keyword evidence="4" id="KW-1133">Transmembrane helix</keyword>
<comment type="similarity">
    <text evidence="1">Belongs to the bacterial solute-binding protein 5 family.</text>
</comment>
<dbReference type="GO" id="GO:1904680">
    <property type="term" value="F:peptide transmembrane transporter activity"/>
    <property type="evidence" value="ECO:0007669"/>
    <property type="project" value="TreeGrafter"/>
</dbReference>
<reference evidence="6" key="1">
    <citation type="submission" date="2021-04" db="EMBL/GenBank/DDBJ databases">
        <title>Genomic insights into ecological role and evolution of a novel Thermoplasmata order Candidatus Sysuiplasmatales.</title>
        <authorList>
            <person name="Yuan Y."/>
        </authorList>
    </citation>
    <scope>NUCLEOTIDE SEQUENCE</scope>
    <source>
        <strain evidence="6">YP2-bin.285</strain>
    </source>
</reference>
<dbReference type="EMBL" id="JAGVSJ010000053">
    <property type="protein sequence ID" value="MBX8632693.1"/>
    <property type="molecule type" value="Genomic_DNA"/>
</dbReference>
<keyword evidence="2" id="KW-0813">Transport</keyword>
<evidence type="ECO:0000259" key="5">
    <source>
        <dbReference type="Pfam" id="PF00496"/>
    </source>
</evidence>
<keyword evidence="4" id="KW-0472">Membrane</keyword>
<dbReference type="Gene3D" id="3.40.190.10">
    <property type="entry name" value="Periplasmic binding protein-like II"/>
    <property type="match status" value="1"/>
</dbReference>
<name>A0A8J7YU27_9ARCH</name>
<feature type="transmembrane region" description="Helical" evidence="4">
    <location>
        <begin position="407"/>
        <end position="428"/>
    </location>
</feature>
<protein>
    <recommendedName>
        <fullName evidence="5">Solute-binding protein family 5 domain-containing protein</fullName>
    </recommendedName>
</protein>
<dbReference type="SUPFAM" id="SSF53850">
    <property type="entry name" value="Periplasmic binding protein-like II"/>
    <property type="match status" value="1"/>
</dbReference>
<dbReference type="GO" id="GO:0015833">
    <property type="term" value="P:peptide transport"/>
    <property type="evidence" value="ECO:0007669"/>
    <property type="project" value="TreeGrafter"/>
</dbReference>
<gene>
    <name evidence="6" type="ORF">J9259_09320</name>
</gene>
<sequence>TTGLVNGTFQNFKNIVADGPFVITNYTAGENPIIFHANKYYFQGPPHMKTLVVRIYSSLASEVEAYRAGLEDAVWDMGAYSIVVPLLKGLPNTNLYSISPGPYEGIWLNMYQWPYNTTQFRMALAYLTNRTELNDAVNTPNGTMVGYNGLIPSLDQQVGINPSSVNNYPYNPTLAQSLLGQIGIKMDNTSGTANYGLYVYDNPSLPDYGTPVTINISTTQLGFGDIATAVLLEQLWQSAGFKVSVTSLASSPFFATFLGSTTGWQVAVTIDLTGYAPVALTDEGSMMTQDAATYYNYNNSFGMPNWKVNYMNNLSNGSNLYPEGTTQSNHYVAEMANYVDSEVPMIPLWNVINVVASKAGYNWGNASKYSGIFRPQGMVTPQFFWYGALYNITLATRTTVPSAISPIVYAGVGVIVVLIVAGIVAVAYRSRKRRQKEEK</sequence>
<dbReference type="Proteomes" id="UP000716004">
    <property type="component" value="Unassembled WGS sequence"/>
</dbReference>
<dbReference type="Gene3D" id="3.10.105.10">
    <property type="entry name" value="Dipeptide-binding Protein, Domain 3"/>
    <property type="match status" value="1"/>
</dbReference>
<feature type="domain" description="Solute-binding protein family 5" evidence="5">
    <location>
        <begin position="10"/>
        <end position="265"/>
    </location>
</feature>
<organism evidence="6 7">
    <name type="scientific">Candidatus Sysuiplasma superficiale</name>
    <dbReference type="NCBI Taxonomy" id="2823368"/>
    <lineage>
        <taxon>Archaea</taxon>
        <taxon>Methanobacteriati</taxon>
        <taxon>Thermoplasmatota</taxon>
        <taxon>Thermoplasmata</taxon>
        <taxon>Candidatus Sysuiplasmatales</taxon>
        <taxon>Candidatus Sysuiplasmataceae</taxon>
        <taxon>Candidatus Sysuiplasma</taxon>
    </lineage>
</organism>
<dbReference type="PANTHER" id="PTHR30290:SF9">
    <property type="entry name" value="OLIGOPEPTIDE-BINDING PROTEIN APPA"/>
    <property type="match status" value="1"/>
</dbReference>
<evidence type="ECO:0000256" key="1">
    <source>
        <dbReference type="ARBA" id="ARBA00005695"/>
    </source>
</evidence>
<proteinExistence type="inferred from homology"/>